<keyword evidence="13" id="KW-1185">Reference proteome</keyword>
<dbReference type="InterPro" id="IPR017927">
    <property type="entry name" value="FAD-bd_FR_type"/>
</dbReference>
<evidence type="ECO:0000256" key="4">
    <source>
        <dbReference type="ARBA" id="ARBA00022723"/>
    </source>
</evidence>
<name>A0A7R6STN5_9GAMM</name>
<sequence length="365" mass="40582">MSDTNFYTLKIADVQPETETAICVSFDVPEELSEKFKFVQGQFLTLRAMIDGEDVRRSYSICSGVSDGHMRVGIKRVKEGRFSNFANDSFKAGMEIEVMPPQGSFNTELKADNAKHYMCIAAGSGITPMISIMKSVLDNEPGSTVTLIYGNRRSNSVMFKDELNFVKNRYMKRFQWINIMNYEDQGADLLNGIIDNAKGAALQKAGLINIKSVDEAFICGPEAMMSEVSRGFRMEGLSDEQIHYELFANSSDDSKTMLEKAQKRKDEFGEEKTSKVTVVADGRSIMFDLATVGENILDAGMHNGMELPYSCKAGVCSTCKCKLVKGEVDMDISHGLEQHEIDAGYVLSCQAHPISDEVIVDFDQR</sequence>
<dbReference type="InterPro" id="IPR039261">
    <property type="entry name" value="FNR_nucleotide-bd"/>
</dbReference>
<dbReference type="InterPro" id="IPR036010">
    <property type="entry name" value="2Fe-2S_ferredoxin-like_sf"/>
</dbReference>
<dbReference type="InterPro" id="IPR017938">
    <property type="entry name" value="Riboflavin_synthase-like_b-brl"/>
</dbReference>
<evidence type="ECO:0000256" key="6">
    <source>
        <dbReference type="ARBA" id="ARBA00023002"/>
    </source>
</evidence>
<keyword evidence="3" id="KW-0001">2Fe-2S</keyword>
<evidence type="ECO:0000313" key="13">
    <source>
        <dbReference type="Proteomes" id="UP000595663"/>
    </source>
</evidence>
<dbReference type="InterPro" id="IPR001433">
    <property type="entry name" value="OxRdtase_FAD/NAD-bd"/>
</dbReference>
<dbReference type="PRINTS" id="PR00410">
    <property type="entry name" value="PHEHYDRXLASE"/>
</dbReference>
<dbReference type="PRINTS" id="PR00371">
    <property type="entry name" value="FPNCR"/>
</dbReference>
<dbReference type="OrthoDB" id="9796486at2"/>
<dbReference type="GO" id="GO:0016491">
    <property type="term" value="F:oxidoreductase activity"/>
    <property type="evidence" value="ECO:0007669"/>
    <property type="project" value="UniProtKB-KW"/>
</dbReference>
<dbReference type="GO" id="GO:0050660">
    <property type="term" value="F:flavin adenine dinucleotide binding"/>
    <property type="evidence" value="ECO:0007669"/>
    <property type="project" value="TreeGrafter"/>
</dbReference>
<evidence type="ECO:0000256" key="5">
    <source>
        <dbReference type="ARBA" id="ARBA00022827"/>
    </source>
</evidence>
<dbReference type="InterPro" id="IPR006058">
    <property type="entry name" value="2Fe2S_fd_BS"/>
</dbReference>
<evidence type="ECO:0000256" key="9">
    <source>
        <dbReference type="ARBA" id="ARBA00034078"/>
    </source>
</evidence>
<evidence type="ECO:0000256" key="3">
    <source>
        <dbReference type="ARBA" id="ARBA00022714"/>
    </source>
</evidence>
<dbReference type="SUPFAM" id="SSF63380">
    <property type="entry name" value="Riboflavin synthase domain-like"/>
    <property type="match status" value="1"/>
</dbReference>
<evidence type="ECO:0000256" key="8">
    <source>
        <dbReference type="ARBA" id="ARBA00023014"/>
    </source>
</evidence>
<keyword evidence="4" id="KW-0479">Metal-binding</keyword>
<dbReference type="RefSeq" id="WP_019620404.1">
    <property type="nucleotide sequence ID" value="NZ_AP014545.1"/>
</dbReference>
<dbReference type="InterPro" id="IPR012675">
    <property type="entry name" value="Beta-grasp_dom_sf"/>
</dbReference>
<dbReference type="Pfam" id="PF00970">
    <property type="entry name" value="FAD_binding_6"/>
    <property type="match status" value="1"/>
</dbReference>
<dbReference type="InterPro" id="IPR011884">
    <property type="entry name" value="PaaE"/>
</dbReference>
<keyword evidence="5" id="KW-0274">FAD</keyword>
<evidence type="ECO:0000259" key="10">
    <source>
        <dbReference type="PROSITE" id="PS51085"/>
    </source>
</evidence>
<dbReference type="KEGG" id="ajp:AMJAP_2216"/>
<dbReference type="Pfam" id="PF00111">
    <property type="entry name" value="Fer2"/>
    <property type="match status" value="1"/>
</dbReference>
<dbReference type="Gene3D" id="2.40.30.10">
    <property type="entry name" value="Translation factors"/>
    <property type="match status" value="1"/>
</dbReference>
<keyword evidence="6" id="KW-0560">Oxidoreductase</keyword>
<dbReference type="SUPFAM" id="SSF52343">
    <property type="entry name" value="Ferredoxin reductase-like, C-terminal NADP-linked domain"/>
    <property type="match status" value="1"/>
</dbReference>
<dbReference type="GO" id="GO:0046872">
    <property type="term" value="F:metal ion binding"/>
    <property type="evidence" value="ECO:0007669"/>
    <property type="project" value="UniProtKB-KW"/>
</dbReference>
<dbReference type="SUPFAM" id="SSF54292">
    <property type="entry name" value="2Fe-2S ferredoxin-like"/>
    <property type="match status" value="1"/>
</dbReference>
<protein>
    <submittedName>
        <fullName evidence="12">Ring-1,2-phenylacetyl-CoA epoxidase subunit PaaE</fullName>
    </submittedName>
</protein>
<reference evidence="12 13" key="1">
    <citation type="journal article" date="2008" name="Int. J. Syst. Evol. Microbiol.">
        <title>Amphritea japonica sp. nov. and Amphritea balenae sp. nov., isolated from the sediment adjacent to sperm whale carcasses off Kagoshima, Japan.</title>
        <authorList>
            <person name="Miyazaki M."/>
            <person name="Nogi Y."/>
            <person name="Fujiwara Y."/>
            <person name="Kawato M."/>
            <person name="Nagahama T."/>
            <person name="Kubokawa K."/>
            <person name="Horikoshi K."/>
        </authorList>
    </citation>
    <scope>NUCLEOTIDE SEQUENCE [LARGE SCALE GENOMIC DNA]</scope>
    <source>
        <strain evidence="12 13">ATCC BAA-1530</strain>
    </source>
</reference>
<keyword evidence="7" id="KW-0408">Iron</keyword>
<gene>
    <name evidence="12" type="primary">paaE</name>
    <name evidence="12" type="ORF">AMJAP_2216</name>
</gene>
<dbReference type="InterPro" id="IPR008333">
    <property type="entry name" value="Cbr1-like_FAD-bd_dom"/>
</dbReference>
<dbReference type="InterPro" id="IPR001041">
    <property type="entry name" value="2Fe-2S_ferredoxin-type"/>
</dbReference>
<comment type="cofactor">
    <cofactor evidence="1">
        <name>FAD</name>
        <dbReference type="ChEBI" id="CHEBI:57692"/>
    </cofactor>
</comment>
<dbReference type="CDD" id="cd06214">
    <property type="entry name" value="PA_degradation_oxidoreductase_like"/>
    <property type="match status" value="1"/>
</dbReference>
<dbReference type="PROSITE" id="PS51085">
    <property type="entry name" value="2FE2S_FER_2"/>
    <property type="match status" value="1"/>
</dbReference>
<comment type="cofactor">
    <cofactor evidence="9">
        <name>[2Fe-2S] cluster</name>
        <dbReference type="ChEBI" id="CHEBI:190135"/>
    </cofactor>
</comment>
<evidence type="ECO:0000313" key="12">
    <source>
        <dbReference type="EMBL" id="BBB26807.1"/>
    </source>
</evidence>
<dbReference type="InterPro" id="IPR050415">
    <property type="entry name" value="MRET"/>
</dbReference>
<organism evidence="12 13">
    <name type="scientific">Amphritea japonica ATCC BAA-1530</name>
    <dbReference type="NCBI Taxonomy" id="1278309"/>
    <lineage>
        <taxon>Bacteria</taxon>
        <taxon>Pseudomonadati</taxon>
        <taxon>Pseudomonadota</taxon>
        <taxon>Gammaproteobacteria</taxon>
        <taxon>Oceanospirillales</taxon>
        <taxon>Oceanospirillaceae</taxon>
        <taxon>Amphritea</taxon>
    </lineage>
</organism>
<dbReference type="Pfam" id="PF00175">
    <property type="entry name" value="NAD_binding_1"/>
    <property type="match status" value="1"/>
</dbReference>
<keyword evidence="8" id="KW-0411">Iron-sulfur</keyword>
<keyword evidence="2" id="KW-0285">Flavoprotein</keyword>
<dbReference type="CDD" id="cd00207">
    <property type="entry name" value="fer2"/>
    <property type="match status" value="1"/>
</dbReference>
<dbReference type="NCBIfam" id="TIGR02160">
    <property type="entry name" value="PA_CoA_Oxy5"/>
    <property type="match status" value="1"/>
</dbReference>
<feature type="domain" description="2Fe-2S ferredoxin-type" evidence="10">
    <location>
        <begin position="274"/>
        <end position="365"/>
    </location>
</feature>
<evidence type="ECO:0000259" key="11">
    <source>
        <dbReference type="PROSITE" id="PS51384"/>
    </source>
</evidence>
<evidence type="ECO:0000256" key="7">
    <source>
        <dbReference type="ARBA" id="ARBA00023004"/>
    </source>
</evidence>
<accession>A0A7R6STN5</accession>
<dbReference type="Proteomes" id="UP000595663">
    <property type="component" value="Chromosome"/>
</dbReference>
<evidence type="ECO:0000256" key="2">
    <source>
        <dbReference type="ARBA" id="ARBA00022630"/>
    </source>
</evidence>
<dbReference type="PROSITE" id="PS00197">
    <property type="entry name" value="2FE2S_FER_1"/>
    <property type="match status" value="1"/>
</dbReference>
<proteinExistence type="predicted"/>
<dbReference type="GO" id="GO:0051537">
    <property type="term" value="F:2 iron, 2 sulfur cluster binding"/>
    <property type="evidence" value="ECO:0007669"/>
    <property type="project" value="UniProtKB-KW"/>
</dbReference>
<dbReference type="GO" id="GO:0010124">
    <property type="term" value="P:phenylacetate catabolic process"/>
    <property type="evidence" value="ECO:0007669"/>
    <property type="project" value="InterPro"/>
</dbReference>
<dbReference type="PANTHER" id="PTHR47354">
    <property type="entry name" value="NADH OXIDOREDUCTASE HCR"/>
    <property type="match status" value="1"/>
</dbReference>
<dbReference type="Gene3D" id="3.40.50.80">
    <property type="entry name" value="Nucleotide-binding domain of ferredoxin-NADP reductase (FNR) module"/>
    <property type="match status" value="1"/>
</dbReference>
<feature type="domain" description="FAD-binding FR-type" evidence="11">
    <location>
        <begin position="4"/>
        <end position="108"/>
    </location>
</feature>
<dbReference type="Gene3D" id="3.10.20.30">
    <property type="match status" value="1"/>
</dbReference>
<dbReference type="PROSITE" id="PS51384">
    <property type="entry name" value="FAD_FR"/>
    <property type="match status" value="1"/>
</dbReference>
<dbReference type="InterPro" id="IPR001709">
    <property type="entry name" value="Flavoprot_Pyr_Nucl_cyt_Rdtase"/>
</dbReference>
<dbReference type="PANTHER" id="PTHR47354:SF8">
    <property type="entry name" value="1,2-PHENYLACETYL-COA EPOXIDASE, SUBUNIT E"/>
    <property type="match status" value="1"/>
</dbReference>
<dbReference type="EMBL" id="AP014545">
    <property type="protein sequence ID" value="BBB26807.1"/>
    <property type="molecule type" value="Genomic_DNA"/>
</dbReference>
<evidence type="ECO:0000256" key="1">
    <source>
        <dbReference type="ARBA" id="ARBA00001974"/>
    </source>
</evidence>
<dbReference type="AlphaFoldDB" id="A0A7R6STN5"/>